<feature type="region of interest" description="Disordered" evidence="1">
    <location>
        <begin position="64"/>
        <end position="132"/>
    </location>
</feature>
<reference evidence="2 3" key="1">
    <citation type="submission" date="2024-05" db="EMBL/GenBank/DDBJ databases">
        <title>Haplotype-resolved chromosome-level genome assembly of Huyou (Citrus changshanensis).</title>
        <authorList>
            <person name="Miao C."/>
            <person name="Chen W."/>
            <person name="Wu Y."/>
            <person name="Wang L."/>
            <person name="Zhao S."/>
            <person name="Grierson D."/>
            <person name="Xu C."/>
            <person name="Chen K."/>
        </authorList>
    </citation>
    <scope>NUCLEOTIDE SEQUENCE [LARGE SCALE GENOMIC DNA]</scope>
    <source>
        <strain evidence="2">01-14</strain>
        <tissue evidence="2">Leaf</tissue>
    </source>
</reference>
<feature type="compositionally biased region" description="Low complexity" evidence="1">
    <location>
        <begin position="64"/>
        <end position="93"/>
    </location>
</feature>
<organism evidence="2 3">
    <name type="scientific">Citrus x changshan-huyou</name>
    <dbReference type="NCBI Taxonomy" id="2935761"/>
    <lineage>
        <taxon>Eukaryota</taxon>
        <taxon>Viridiplantae</taxon>
        <taxon>Streptophyta</taxon>
        <taxon>Embryophyta</taxon>
        <taxon>Tracheophyta</taxon>
        <taxon>Spermatophyta</taxon>
        <taxon>Magnoliopsida</taxon>
        <taxon>eudicotyledons</taxon>
        <taxon>Gunneridae</taxon>
        <taxon>Pentapetalae</taxon>
        <taxon>rosids</taxon>
        <taxon>malvids</taxon>
        <taxon>Sapindales</taxon>
        <taxon>Rutaceae</taxon>
        <taxon>Aurantioideae</taxon>
        <taxon>Citrus</taxon>
    </lineage>
</organism>
<feature type="compositionally biased region" description="Basic residues" evidence="1">
    <location>
        <begin position="123"/>
        <end position="132"/>
    </location>
</feature>
<evidence type="ECO:0000313" key="3">
    <source>
        <dbReference type="Proteomes" id="UP001428341"/>
    </source>
</evidence>
<dbReference type="PANTHER" id="PTHR37614">
    <property type="entry name" value="OS02G0121400 PROTEIN"/>
    <property type="match status" value="1"/>
</dbReference>
<dbReference type="EMBL" id="JBCGBO010000003">
    <property type="protein sequence ID" value="KAK9216834.1"/>
    <property type="molecule type" value="Genomic_DNA"/>
</dbReference>
<keyword evidence="3" id="KW-1185">Reference proteome</keyword>
<feature type="compositionally biased region" description="Low complexity" evidence="1">
    <location>
        <begin position="104"/>
        <end position="116"/>
    </location>
</feature>
<accession>A0AAP0MR27</accession>
<name>A0AAP0MR27_9ROSI</name>
<dbReference type="AlphaFoldDB" id="A0AAP0MR27"/>
<protein>
    <submittedName>
        <fullName evidence="2">Uncharacterized protein</fullName>
    </submittedName>
</protein>
<dbReference type="PANTHER" id="PTHR37614:SF2">
    <property type="entry name" value="OS02G0121400 PROTEIN"/>
    <property type="match status" value="1"/>
</dbReference>
<proteinExistence type="predicted"/>
<evidence type="ECO:0000313" key="2">
    <source>
        <dbReference type="EMBL" id="KAK9216834.1"/>
    </source>
</evidence>
<comment type="caution">
    <text evidence="2">The sequence shown here is derived from an EMBL/GenBank/DDBJ whole genome shotgun (WGS) entry which is preliminary data.</text>
</comment>
<evidence type="ECO:0000256" key="1">
    <source>
        <dbReference type="SAM" id="MobiDB-lite"/>
    </source>
</evidence>
<sequence length="330" mass="36980">MKRSGCGGSDYYSRFHNLNITMDESELEAAVILLELPYLMAGSEPPSRHEFSLKWGATRKRSSLLSSLQSQPSVPVAAVGPTLTPTPTSTPSTCETEKEKRSKALSPASPLLFSPSESDEKTKHHSKPKLSLKRKKEEFLKMEKELTESNRIFKEEINKLKGYYDQQKALNLKLKEAVKERMVYELQMQQPQSQLSLDNAMESTSIQGAVQFDVRNQHQQSPYVAHQQPLIMDRTAHNIKSSEYQNGQKQKQNVSCLSSNGGGLFMVKGNRVGPSLPLDLNAPLEESFAMEFGNSGDTISRAALAAQARQKRIQICRSKTTNKLRTPFCR</sequence>
<dbReference type="Proteomes" id="UP001428341">
    <property type="component" value="Unassembled WGS sequence"/>
</dbReference>
<gene>
    <name evidence="2" type="ORF">WN944_008845</name>
</gene>